<dbReference type="PANTHER" id="PTHR11017">
    <property type="entry name" value="LEUCINE-RICH REPEAT-CONTAINING PROTEIN"/>
    <property type="match status" value="1"/>
</dbReference>
<dbReference type="InterPro" id="IPR027417">
    <property type="entry name" value="P-loop_NTPase"/>
</dbReference>
<dbReference type="SMR" id="A0A0R0GQV9"/>
<reference evidence="6 7" key="1">
    <citation type="journal article" date="2010" name="Nature">
        <title>Genome sequence of the palaeopolyploid soybean.</title>
        <authorList>
            <person name="Schmutz J."/>
            <person name="Cannon S.B."/>
            <person name="Schlueter J."/>
            <person name="Ma J."/>
            <person name="Mitros T."/>
            <person name="Nelson W."/>
            <person name="Hyten D.L."/>
            <person name="Song Q."/>
            <person name="Thelen J.J."/>
            <person name="Cheng J."/>
            <person name="Xu D."/>
            <person name="Hellsten U."/>
            <person name="May G.D."/>
            <person name="Yu Y."/>
            <person name="Sakurai T."/>
            <person name="Umezawa T."/>
            <person name="Bhattacharyya M.K."/>
            <person name="Sandhu D."/>
            <person name="Valliyodan B."/>
            <person name="Lindquist E."/>
            <person name="Peto M."/>
            <person name="Grant D."/>
            <person name="Shu S."/>
            <person name="Goodstein D."/>
            <person name="Barry K."/>
            <person name="Futrell-Griggs M."/>
            <person name="Abernathy B."/>
            <person name="Du J."/>
            <person name="Tian Z."/>
            <person name="Zhu L."/>
            <person name="Gill N."/>
            <person name="Joshi T."/>
            <person name="Libault M."/>
            <person name="Sethuraman A."/>
            <person name="Zhang X.-C."/>
            <person name="Shinozaki K."/>
            <person name="Nguyen H.T."/>
            <person name="Wing R.A."/>
            <person name="Cregan P."/>
            <person name="Specht J."/>
            <person name="Grimwood J."/>
            <person name="Rokhsar D."/>
            <person name="Stacey G."/>
            <person name="Shoemaker R.C."/>
            <person name="Jackson S.A."/>
        </authorList>
    </citation>
    <scope>NUCLEOTIDE SEQUENCE</scope>
    <source>
        <strain evidence="7">cv. Williams 82</strain>
        <tissue evidence="6">Callus</tissue>
    </source>
</reference>
<dbReference type="FunFam" id="3.40.50.10140:FF:000007">
    <property type="entry name" value="Disease resistance protein (TIR-NBS-LRR class)"/>
    <property type="match status" value="1"/>
</dbReference>
<evidence type="ECO:0000256" key="3">
    <source>
        <dbReference type="ARBA" id="ARBA00022821"/>
    </source>
</evidence>
<dbReference type="Gramene" id="KRH20699">
    <property type="protein sequence ID" value="KRH20699"/>
    <property type="gene ID" value="GLYMA_13G195100"/>
</dbReference>
<gene>
    <name evidence="6" type="ORF">GLYMA_13G195100</name>
</gene>
<protein>
    <recommendedName>
        <fullName evidence="5">TIR domain-containing protein</fullName>
    </recommendedName>
</protein>
<name>A0A0R0GQV9_SOYBN</name>
<dbReference type="OMA" id="WMDISHT"/>
<dbReference type="Gramene" id="KRH20695">
    <property type="protein sequence ID" value="KRH20695"/>
    <property type="gene ID" value="GLYMA_13G195100"/>
</dbReference>
<dbReference type="EMBL" id="CM000846">
    <property type="protein sequence ID" value="KRH20695.1"/>
    <property type="molecule type" value="Genomic_DNA"/>
</dbReference>
<dbReference type="EnsemblPlants" id="KRH20697">
    <property type="protein sequence ID" value="KRH20697"/>
    <property type="gene ID" value="GLYMA_13G195100"/>
</dbReference>
<dbReference type="EnsemblPlants" id="KRH20696">
    <property type="protein sequence ID" value="KRH20696"/>
    <property type="gene ID" value="GLYMA_13G195100"/>
</dbReference>
<dbReference type="EnsemblPlants" id="KRH20698">
    <property type="protein sequence ID" value="KRH20698"/>
    <property type="gene ID" value="GLYMA_13G195100"/>
</dbReference>
<dbReference type="Pfam" id="PF00931">
    <property type="entry name" value="NB-ARC"/>
    <property type="match status" value="1"/>
</dbReference>
<dbReference type="InterPro" id="IPR058192">
    <property type="entry name" value="WHD_ROQ1-like"/>
</dbReference>
<dbReference type="ExpressionAtlas" id="A0A0R0GQV9">
    <property type="expression patterns" value="baseline and differential"/>
</dbReference>
<dbReference type="SMART" id="SM00255">
    <property type="entry name" value="TIR"/>
    <property type="match status" value="1"/>
</dbReference>
<dbReference type="Pfam" id="PF23286">
    <property type="entry name" value="LRR_13"/>
    <property type="match status" value="1"/>
</dbReference>
<dbReference type="InterPro" id="IPR058546">
    <property type="entry name" value="RPS4B/Roq1-like_LRR"/>
</dbReference>
<dbReference type="PRINTS" id="PR00364">
    <property type="entry name" value="DISEASERSIST"/>
</dbReference>
<organism evidence="6">
    <name type="scientific">Glycine max</name>
    <name type="common">Soybean</name>
    <name type="synonym">Glycine hispida</name>
    <dbReference type="NCBI Taxonomy" id="3847"/>
    <lineage>
        <taxon>Eukaryota</taxon>
        <taxon>Viridiplantae</taxon>
        <taxon>Streptophyta</taxon>
        <taxon>Embryophyta</taxon>
        <taxon>Tracheophyta</taxon>
        <taxon>Spermatophyta</taxon>
        <taxon>Magnoliopsida</taxon>
        <taxon>eudicotyledons</taxon>
        <taxon>Gunneridae</taxon>
        <taxon>Pentapetalae</taxon>
        <taxon>rosids</taxon>
        <taxon>fabids</taxon>
        <taxon>Fabales</taxon>
        <taxon>Fabaceae</taxon>
        <taxon>Papilionoideae</taxon>
        <taxon>50 kb inversion clade</taxon>
        <taxon>NPAAA clade</taxon>
        <taxon>indigoferoid/millettioid clade</taxon>
        <taxon>Phaseoleae</taxon>
        <taxon>Glycine</taxon>
        <taxon>Glycine subgen. Soja</taxon>
    </lineage>
</organism>
<dbReference type="SUPFAM" id="SSF46785">
    <property type="entry name" value="Winged helix' DNA-binding domain"/>
    <property type="match status" value="1"/>
</dbReference>
<keyword evidence="2" id="KW-0677">Repeat</keyword>
<dbReference type="EMBL" id="CM000846">
    <property type="protein sequence ID" value="KRH20698.1"/>
    <property type="molecule type" value="Genomic_DNA"/>
</dbReference>
<dbReference type="EnsemblPlants" id="KRH20695">
    <property type="protein sequence ID" value="KRH20695"/>
    <property type="gene ID" value="GLYMA_13G195100"/>
</dbReference>
<dbReference type="Pfam" id="PF01582">
    <property type="entry name" value="TIR"/>
    <property type="match status" value="1"/>
</dbReference>
<dbReference type="AlphaFoldDB" id="A0A0R0GQV9"/>
<dbReference type="KEGG" id="gmx:100817027"/>
<dbReference type="EMBL" id="CM000846">
    <property type="protein sequence ID" value="KRH20696.1"/>
    <property type="molecule type" value="Genomic_DNA"/>
</dbReference>
<keyword evidence="4" id="KW-0520">NAD</keyword>
<dbReference type="PROSITE" id="PS50104">
    <property type="entry name" value="TIR"/>
    <property type="match status" value="1"/>
</dbReference>
<dbReference type="Gene3D" id="3.40.50.300">
    <property type="entry name" value="P-loop containing nucleotide triphosphate hydrolases"/>
    <property type="match status" value="1"/>
</dbReference>
<dbReference type="GO" id="GO:0007165">
    <property type="term" value="P:signal transduction"/>
    <property type="evidence" value="ECO:0007669"/>
    <property type="project" value="InterPro"/>
</dbReference>
<evidence type="ECO:0000313" key="6">
    <source>
        <dbReference type="EMBL" id="KRH20700.1"/>
    </source>
</evidence>
<dbReference type="Gramene" id="KRH20700">
    <property type="protein sequence ID" value="KRH20700"/>
    <property type="gene ID" value="GLYMA_13G195100"/>
</dbReference>
<dbReference type="PANTHER" id="PTHR11017:SF451">
    <property type="entry name" value="DISEASE RESISTANCE PROTEIN (TIR-NBS-LRR CLASS)"/>
    <property type="match status" value="1"/>
</dbReference>
<dbReference type="InterPro" id="IPR032675">
    <property type="entry name" value="LRR_dom_sf"/>
</dbReference>
<reference evidence="6" key="3">
    <citation type="submission" date="2018-07" db="EMBL/GenBank/DDBJ databases">
        <title>WGS assembly of Glycine max.</title>
        <authorList>
            <person name="Schmutz J."/>
            <person name="Cannon S."/>
            <person name="Schlueter J."/>
            <person name="Ma J."/>
            <person name="Mitros T."/>
            <person name="Nelson W."/>
            <person name="Hyten D."/>
            <person name="Song Q."/>
            <person name="Thelen J."/>
            <person name="Cheng J."/>
            <person name="Xu D."/>
            <person name="Hellsten U."/>
            <person name="May G."/>
            <person name="Yu Y."/>
            <person name="Sakurai T."/>
            <person name="Umezawa T."/>
            <person name="Bhattacharyya M."/>
            <person name="Sandhu D."/>
            <person name="Valliyodan B."/>
            <person name="Lindquist E."/>
            <person name="Peto M."/>
            <person name="Grant D."/>
            <person name="Shu S."/>
            <person name="Goodstein D."/>
            <person name="Barry K."/>
            <person name="Futrell-Griggs M."/>
            <person name="Abernathy B."/>
            <person name="Du J."/>
            <person name="Tian Z."/>
            <person name="Zhu L."/>
            <person name="Gill N."/>
            <person name="Joshi T."/>
            <person name="Libault M."/>
            <person name="Sethuraman A."/>
            <person name="Zhang X."/>
            <person name="Shinozaki K."/>
            <person name="Nguyen H."/>
            <person name="Wing R."/>
            <person name="Cregan P."/>
            <person name="Specht J."/>
            <person name="Grimwood J."/>
            <person name="Rokhsar D."/>
            <person name="Stacey G."/>
            <person name="Shoemaker R."/>
            <person name="Jackson S."/>
        </authorList>
    </citation>
    <scope>NUCLEOTIDE SEQUENCE</scope>
    <source>
        <tissue evidence="6">Callus</tissue>
    </source>
</reference>
<evidence type="ECO:0000313" key="7">
    <source>
        <dbReference type="EnsemblPlants" id="KRH20695"/>
    </source>
</evidence>
<keyword evidence="1" id="KW-0433">Leucine-rich repeat</keyword>
<dbReference type="Pfam" id="PF23282">
    <property type="entry name" value="WHD_ROQ1"/>
    <property type="match status" value="1"/>
</dbReference>
<keyword evidence="3" id="KW-0611">Plant defense</keyword>
<keyword evidence="8" id="KW-1185">Reference proteome</keyword>
<dbReference type="GO" id="GO:0043531">
    <property type="term" value="F:ADP binding"/>
    <property type="evidence" value="ECO:0007669"/>
    <property type="project" value="InterPro"/>
</dbReference>
<dbReference type="Gramene" id="KRH20697">
    <property type="protein sequence ID" value="KRH20697"/>
    <property type="gene ID" value="GLYMA_13G195100"/>
</dbReference>
<evidence type="ECO:0000256" key="4">
    <source>
        <dbReference type="ARBA" id="ARBA00023027"/>
    </source>
</evidence>
<dbReference type="EMBL" id="CM000846">
    <property type="protein sequence ID" value="KRH20697.1"/>
    <property type="molecule type" value="Genomic_DNA"/>
</dbReference>
<dbReference type="SUPFAM" id="SSF52200">
    <property type="entry name" value="Toll/Interleukin receptor TIR domain"/>
    <property type="match status" value="1"/>
</dbReference>
<dbReference type="InterPro" id="IPR042197">
    <property type="entry name" value="Apaf_helical"/>
</dbReference>
<reference evidence="7" key="2">
    <citation type="submission" date="2018-02" db="UniProtKB">
        <authorList>
            <consortium name="EnsemblPlants"/>
        </authorList>
    </citation>
    <scope>IDENTIFICATION</scope>
    <source>
        <strain evidence="7">Williams 82</strain>
    </source>
</reference>
<dbReference type="SUPFAM" id="SSF52058">
    <property type="entry name" value="L domain-like"/>
    <property type="match status" value="1"/>
</dbReference>
<dbReference type="Gene3D" id="3.80.10.10">
    <property type="entry name" value="Ribonuclease Inhibitor"/>
    <property type="match status" value="2"/>
</dbReference>
<dbReference type="Gene3D" id="1.10.8.430">
    <property type="entry name" value="Helical domain of apoptotic protease-activating factors"/>
    <property type="match status" value="1"/>
</dbReference>
<sequence>MSKAVSESTDIRVYDVFLSFRGEDTRRSFTGNLYNCLEKRGIHTFIGDYDFESGEEIKASLSEAIEHSRVFVIVFSENYASSSWCLDGLVRILDFTEDNHRPVIPVFFDVEPSHVRHQKGIYGEALAMHERRLNPESYKVMKWRNALRQAANLSGYAFKHGDGYEYKLIEKIVEDISNKIKISRPVVDRPVGLEYRMLEVDWLLDATSLAGVHMIGICGIGGIGKTTLARAVYHSAAGHFDTSCFLGNVRENAMKHGLVHLQQTLLAEIFRENNIRLTSVEQGISLIKKMLPRKRLLLVLDDVCELDDLRALVGSPDWFGPGSRVIITTRDRHLLKAHGVDKVYEVEVLANGEALELLCWKAFRTDRVHPDFINKLNRAITFASGIPLALELIGSSLYGRGIEEWESTLDQYEKNPPRDIHMALKISFDALGYLEKEVFLDIACFFNGFELAEIEHILGAHHGCCLKFHIGALVEKSLIMIDEHGRVQMHDLIQQMGREIVRQESPEHPGKRSRLWSTEDIVHVLEDNTGTCKIQSIILDFSKSEKVVQWDGMAFVKMISLRTLIIRKECFSKGPKKLPNSLRVLEWWGCPSKSLPSDFKPEKLAILKLPYSGFMSLELPNFLHMRVLNFDRCEFLTRTPDLSGFPILKELFFVFCENLVEIHDSVGFLDKLEIMNFEGCSKLETFPPIKLTSLESINLSHCSSLVSFPEILGKMENITHLSLEYTAISKLPNSIRELVRLQSLELHNCGMVQLPSSIVTLRELEVLSICQCEGLRFSKQDEDVKNKSLLMPSSYLKQVNLWSCSISDEFIDTGLAWFANVKSLDLSANNFTILPSCIQECRLLRKLYLDYCTHLQEIRGIPPNLETLSAIRCTSLKDLDLAVPLESTKAGCCLRELILDDCENLQEIRGIPPSIEFLSATNCRSLTASCRRMLLKQELHEAGNKRYSLPGTRIPEWFEHCSRGQSISFWFRNKFPVISLCLAGLMHKHPFGLKPIVSINGNKMKTEFQRRWFYFEFPVLTDHILIFGERQIKFEDNVDEVVSENDWNHVVVSVDVDFKWNPTEPLVVRTGLHVIKPKSSVEDIRFIDPYKPTFL</sequence>
<evidence type="ECO:0000256" key="1">
    <source>
        <dbReference type="ARBA" id="ARBA00022614"/>
    </source>
</evidence>
<dbReference type="EMBL" id="CM000846">
    <property type="protein sequence ID" value="KRH20700.1"/>
    <property type="molecule type" value="Genomic_DNA"/>
</dbReference>
<evidence type="ECO:0000313" key="8">
    <source>
        <dbReference type="Proteomes" id="UP000008827"/>
    </source>
</evidence>
<evidence type="ECO:0000256" key="2">
    <source>
        <dbReference type="ARBA" id="ARBA00022737"/>
    </source>
</evidence>
<dbReference type="InterPro" id="IPR035897">
    <property type="entry name" value="Toll_tir_struct_dom_sf"/>
</dbReference>
<dbReference type="Proteomes" id="UP000008827">
    <property type="component" value="Chromosome 13"/>
</dbReference>
<dbReference type="EMBL" id="CM000846">
    <property type="protein sequence ID" value="KRH20699.1"/>
    <property type="molecule type" value="Genomic_DNA"/>
</dbReference>
<dbReference type="Gene3D" id="3.40.50.10140">
    <property type="entry name" value="Toll/interleukin-1 receptor homology (TIR) domain"/>
    <property type="match status" value="1"/>
</dbReference>
<dbReference type="Gramene" id="KRH20698">
    <property type="protein sequence ID" value="KRH20698"/>
    <property type="gene ID" value="GLYMA_13G195100"/>
</dbReference>
<proteinExistence type="predicted"/>
<dbReference type="InterPro" id="IPR044974">
    <property type="entry name" value="Disease_R_plants"/>
</dbReference>
<dbReference type="InterPro" id="IPR036390">
    <property type="entry name" value="WH_DNA-bd_sf"/>
</dbReference>
<dbReference type="InterPro" id="IPR000157">
    <property type="entry name" value="TIR_dom"/>
</dbReference>
<dbReference type="SUPFAM" id="SSF52540">
    <property type="entry name" value="P-loop containing nucleoside triphosphate hydrolases"/>
    <property type="match status" value="1"/>
</dbReference>
<dbReference type="InterPro" id="IPR002182">
    <property type="entry name" value="NB-ARC"/>
</dbReference>
<dbReference type="GO" id="GO:0006952">
    <property type="term" value="P:defense response"/>
    <property type="evidence" value="ECO:0007669"/>
    <property type="project" value="UniProtKB-KW"/>
</dbReference>
<dbReference type="Gramene" id="KRH20696">
    <property type="protein sequence ID" value="KRH20696"/>
    <property type="gene ID" value="GLYMA_13G195100"/>
</dbReference>
<accession>A0A0R0GQV9</accession>
<dbReference type="EnsemblPlants" id="KRH20700">
    <property type="protein sequence ID" value="KRH20700"/>
    <property type="gene ID" value="GLYMA_13G195100"/>
</dbReference>
<feature type="domain" description="TIR" evidence="5">
    <location>
        <begin position="12"/>
        <end position="180"/>
    </location>
</feature>
<evidence type="ECO:0000259" key="5">
    <source>
        <dbReference type="PROSITE" id="PS50104"/>
    </source>
</evidence>
<dbReference type="EnsemblPlants" id="KRH20699">
    <property type="protein sequence ID" value="KRH20699"/>
    <property type="gene ID" value="GLYMA_13G195100"/>
</dbReference>
<dbReference type="PaxDb" id="3847-GLYMA13G26460.5"/>